<keyword evidence="15 19" id="KW-0443">Lipid metabolism</keyword>
<name>A0A7W3EIX0_ESCFE</name>
<keyword evidence="8" id="KW-0997">Cell inner membrane</keyword>
<evidence type="ECO:0000256" key="11">
    <source>
        <dbReference type="ARBA" id="ARBA00022679"/>
    </source>
</evidence>
<dbReference type="GO" id="GO:0006493">
    <property type="term" value="P:protein O-linked glycosylation"/>
    <property type="evidence" value="ECO:0007669"/>
    <property type="project" value="InterPro"/>
</dbReference>
<dbReference type="GO" id="GO:0103015">
    <property type="term" value="F:4-amino-4-deoxy-L-arabinose transferase activity"/>
    <property type="evidence" value="ECO:0007669"/>
    <property type="project" value="UniProtKB-EC"/>
</dbReference>
<dbReference type="InterPro" id="IPR050297">
    <property type="entry name" value="LipidA_mod_glycosyltrf_83"/>
</dbReference>
<feature type="transmembrane region" description="Helical" evidence="19">
    <location>
        <begin position="7"/>
        <end position="28"/>
    </location>
</feature>
<dbReference type="InterPro" id="IPR022839">
    <property type="entry name" value="ArnT"/>
</dbReference>
<feature type="transmembrane region" description="Helical" evidence="19">
    <location>
        <begin position="257"/>
        <end position="275"/>
    </location>
</feature>
<dbReference type="GO" id="GO:0009245">
    <property type="term" value="P:lipid A biosynthetic process"/>
    <property type="evidence" value="ECO:0007669"/>
    <property type="project" value="UniProtKB-UniRule"/>
</dbReference>
<dbReference type="PANTHER" id="PTHR33908:SF3">
    <property type="entry name" value="UNDECAPRENYL PHOSPHATE-ALPHA-4-AMINO-4-DEOXY-L-ARABINOSE ARABINOSYL TRANSFERASE"/>
    <property type="match status" value="1"/>
</dbReference>
<feature type="transmembrane region" description="Helical" evidence="19">
    <location>
        <begin position="111"/>
        <end position="131"/>
    </location>
</feature>
<dbReference type="AlphaFoldDB" id="A0A7W3EIX0"/>
<feature type="transmembrane region" description="Helical" evidence="19">
    <location>
        <begin position="345"/>
        <end position="368"/>
    </location>
</feature>
<feature type="transmembrane region" description="Helical" evidence="19">
    <location>
        <begin position="165"/>
        <end position="192"/>
    </location>
</feature>
<keyword evidence="6 19" id="KW-1003">Cell membrane</keyword>
<comment type="subcellular location">
    <subcellularLocation>
        <location evidence="1">Cell inner membrane</location>
        <topology evidence="1">Multi-pass membrane protein</topology>
    </subcellularLocation>
    <subcellularLocation>
        <location evidence="19">Cell membrane</location>
        <topology evidence="19">Multi-pass membrane protein</topology>
    </subcellularLocation>
</comment>
<dbReference type="EC" id="2.4.2.43" evidence="4 19"/>
<evidence type="ECO:0000256" key="2">
    <source>
        <dbReference type="ARBA" id="ARBA00005200"/>
    </source>
</evidence>
<feature type="transmembrane region" description="Helical" evidence="19">
    <location>
        <begin position="313"/>
        <end position="333"/>
    </location>
</feature>
<keyword evidence="11 19" id="KW-0808">Transferase</keyword>
<dbReference type="PANTHER" id="PTHR33908">
    <property type="entry name" value="MANNOSYLTRANSFERASE YKCB-RELATED"/>
    <property type="match status" value="1"/>
</dbReference>
<keyword evidence="16 19" id="KW-0472">Membrane</keyword>
<evidence type="ECO:0000313" key="22">
    <source>
        <dbReference type="Proteomes" id="UP000510927"/>
    </source>
</evidence>
<dbReference type="HAMAP" id="MF_01165">
    <property type="entry name" value="ArnT_transfer"/>
    <property type="match status" value="1"/>
</dbReference>
<keyword evidence="7 19" id="KW-0444">Lipid biosynthesis</keyword>
<organism evidence="21 22">
    <name type="scientific">Escherichia fergusonii</name>
    <dbReference type="NCBI Taxonomy" id="564"/>
    <lineage>
        <taxon>Bacteria</taxon>
        <taxon>Pseudomonadati</taxon>
        <taxon>Pseudomonadota</taxon>
        <taxon>Gammaproteobacteria</taxon>
        <taxon>Enterobacterales</taxon>
        <taxon>Enterobacteriaceae</taxon>
        <taxon>Escherichia</taxon>
    </lineage>
</organism>
<feature type="transmembrane region" description="Helical" evidence="19">
    <location>
        <begin position="137"/>
        <end position="153"/>
    </location>
</feature>
<evidence type="ECO:0000256" key="7">
    <source>
        <dbReference type="ARBA" id="ARBA00022516"/>
    </source>
</evidence>
<dbReference type="RefSeq" id="WP_181203299.1">
    <property type="nucleotide sequence ID" value="NZ_CP055675.1"/>
</dbReference>
<dbReference type="Proteomes" id="UP000510927">
    <property type="component" value="Chromosome"/>
</dbReference>
<keyword evidence="14 19" id="KW-1133">Transmembrane helix</keyword>
<evidence type="ECO:0000256" key="10">
    <source>
        <dbReference type="ARBA" id="ARBA00022676"/>
    </source>
</evidence>
<sequence length="551" mass="62696">MKSARYILAFIAFIALYYFLPMNTRLLWQPDETRYAEISREMLASGDWIVPHMLGLRYFEKPIAGYWFNSIGQWLFGNSNFAVRAGVIFATLITALLVAWFAMRLWRDKRLAVLSAVIYLSLIIVYGIGTYAVLDPFIAFWLMAGMCSFWLAMQAQTWKGKSAGFLLLGLTCGMGVMTKGFLALAVPVLSVLPWVVAQKRWKDLFMYGGLAIVSCVLIILPWGLAIAAREPDFWHYFFWVEHIQRFAQDDAQHKAPFWYYIPIVLLGSLPWLGLLPGALRSGWQNRGHHAAAFYLLCWIVMPLLFFSMAKGKLLTYILSCFSPLAILMAGYGIQAAKKNIFALRFNGWINIVFGLTGIIATFVVSPWGPIKSPVWAHFESYKVFCSWAIFSLWAFFGWYTLTDSEKRWPYAALCPLGLALLVGFAMPDRVRESKQPQFFVGMTSEMLKPSRYILTDSVGVAAGLAWSLQRDDIMLYQQRGELKYGLDYPDVKDKFIPAASFTSWLNQHRQEGIITLVLSVDRDEDINRLAIPPADAVDHQGRLVLIQYLPK</sequence>
<evidence type="ECO:0000256" key="14">
    <source>
        <dbReference type="ARBA" id="ARBA00022989"/>
    </source>
</evidence>
<evidence type="ECO:0000256" key="15">
    <source>
        <dbReference type="ARBA" id="ARBA00023098"/>
    </source>
</evidence>
<evidence type="ECO:0000256" key="5">
    <source>
        <dbReference type="ARBA" id="ARBA00015532"/>
    </source>
</evidence>
<evidence type="ECO:0000256" key="17">
    <source>
        <dbReference type="ARBA" id="ARBA00025446"/>
    </source>
</evidence>
<dbReference type="GO" id="GO:0000030">
    <property type="term" value="F:mannosyltransferase activity"/>
    <property type="evidence" value="ECO:0007669"/>
    <property type="project" value="InterPro"/>
</dbReference>
<dbReference type="EMBL" id="CP055675">
    <property type="protein sequence ID" value="QLM99695.1"/>
    <property type="molecule type" value="Genomic_DNA"/>
</dbReference>
<dbReference type="InterPro" id="IPR003342">
    <property type="entry name" value="ArnT-like_N"/>
</dbReference>
<gene>
    <name evidence="19 21" type="primary">arnT</name>
    <name evidence="21" type="ORF">HVY52_07715</name>
</gene>
<evidence type="ECO:0000256" key="6">
    <source>
        <dbReference type="ARBA" id="ARBA00022475"/>
    </source>
</evidence>
<evidence type="ECO:0000259" key="20">
    <source>
        <dbReference type="Pfam" id="PF02366"/>
    </source>
</evidence>
<evidence type="ECO:0000256" key="12">
    <source>
        <dbReference type="ARBA" id="ARBA00022692"/>
    </source>
</evidence>
<dbReference type="Pfam" id="PF02366">
    <property type="entry name" value="PMT"/>
    <property type="match status" value="1"/>
</dbReference>
<dbReference type="UniPathway" id="UPA00037"/>
<feature type="transmembrane region" description="Helical" evidence="19">
    <location>
        <begin position="407"/>
        <end position="426"/>
    </location>
</feature>
<evidence type="ECO:0000256" key="3">
    <source>
        <dbReference type="ARBA" id="ARBA00010814"/>
    </source>
</evidence>
<dbReference type="GO" id="GO:0010041">
    <property type="term" value="P:response to iron(III) ion"/>
    <property type="evidence" value="ECO:0007669"/>
    <property type="project" value="TreeGrafter"/>
</dbReference>
<keyword evidence="10 19" id="KW-0328">Glycosyltransferase</keyword>
<feature type="transmembrane region" description="Helical" evidence="19">
    <location>
        <begin position="380"/>
        <end position="401"/>
    </location>
</feature>
<comment type="similarity">
    <text evidence="3 19">Belongs to the glycosyltransferase 83 family.</text>
</comment>
<keyword evidence="13 19" id="KW-0448">Lipopolysaccharide biosynthesis</keyword>
<keyword evidence="12 19" id="KW-0812">Transmembrane</keyword>
<accession>A0A7W3EIX0</accession>
<dbReference type="NCBIfam" id="NF009784">
    <property type="entry name" value="PRK13279.1"/>
    <property type="match status" value="1"/>
</dbReference>
<evidence type="ECO:0000256" key="16">
    <source>
        <dbReference type="ARBA" id="ARBA00023136"/>
    </source>
</evidence>
<reference evidence="21 22" key="1">
    <citation type="submission" date="2020-06" db="EMBL/GenBank/DDBJ databases">
        <title>REHAB project genomes.</title>
        <authorList>
            <person name="Shaw L.P."/>
        </authorList>
    </citation>
    <scope>NUCLEOTIDE SEQUENCE [LARGE SCALE GENOMIC DNA]</scope>
    <source>
        <strain evidence="21 22">RHB28-C13</strain>
    </source>
</reference>
<comment type="catalytic activity">
    <reaction evidence="18 19">
        <text>4-amino-4-deoxy-alpha-L-arabinopyranosyl di-trans,octa-cis-undecaprenyl phosphate + lipid IVA = lipid IIA + di-trans,octa-cis-undecaprenyl phosphate.</text>
        <dbReference type="EC" id="2.4.2.43"/>
    </reaction>
</comment>
<evidence type="ECO:0000256" key="19">
    <source>
        <dbReference type="HAMAP-Rule" id="MF_01165"/>
    </source>
</evidence>
<comment type="pathway">
    <text evidence="2 19">Lipopolysaccharide metabolism; 4-amino-4-deoxy-beta-L-arabinose-lipid A biosynthesis.</text>
</comment>
<evidence type="ECO:0000313" key="21">
    <source>
        <dbReference type="EMBL" id="QLM99695.1"/>
    </source>
</evidence>
<proteinExistence type="inferred from homology"/>
<keyword evidence="9 19" id="KW-0441">Lipid A biosynthesis</keyword>
<evidence type="ECO:0000256" key="18">
    <source>
        <dbReference type="ARBA" id="ARBA00034054"/>
    </source>
</evidence>
<feature type="domain" description="ArnT-like N-terminal" evidence="20">
    <location>
        <begin position="4"/>
        <end position="237"/>
    </location>
</feature>
<feature type="transmembrane region" description="Helical" evidence="19">
    <location>
        <begin position="287"/>
        <end position="306"/>
    </location>
</feature>
<evidence type="ECO:0000256" key="8">
    <source>
        <dbReference type="ARBA" id="ARBA00022519"/>
    </source>
</evidence>
<dbReference type="GO" id="GO:0009103">
    <property type="term" value="P:lipopolysaccharide biosynthetic process"/>
    <property type="evidence" value="ECO:0007669"/>
    <property type="project" value="UniProtKB-KW"/>
</dbReference>
<evidence type="ECO:0000256" key="4">
    <source>
        <dbReference type="ARBA" id="ARBA00012056"/>
    </source>
</evidence>
<evidence type="ECO:0000256" key="13">
    <source>
        <dbReference type="ARBA" id="ARBA00022985"/>
    </source>
</evidence>
<dbReference type="GO" id="GO:0005886">
    <property type="term" value="C:plasma membrane"/>
    <property type="evidence" value="ECO:0007669"/>
    <property type="project" value="UniProtKB-SubCell"/>
</dbReference>
<comment type="function">
    <text evidence="17 19">Catalyzes the transfer of the L-Ara4N moiety of the glycolipid undecaprenyl phosphate-alpha-L-Ara4N to lipid A. The modified arabinose is attached to lipid A and is required for resistance to polymyxin and cationic antimicrobial peptides.</text>
</comment>
<evidence type="ECO:0000256" key="9">
    <source>
        <dbReference type="ARBA" id="ARBA00022556"/>
    </source>
</evidence>
<evidence type="ECO:0000256" key="1">
    <source>
        <dbReference type="ARBA" id="ARBA00004429"/>
    </source>
</evidence>
<feature type="transmembrane region" description="Helical" evidence="19">
    <location>
        <begin position="204"/>
        <end position="228"/>
    </location>
</feature>
<feature type="transmembrane region" description="Helical" evidence="19">
    <location>
        <begin position="81"/>
        <end position="102"/>
    </location>
</feature>
<protein>
    <recommendedName>
        <fullName evidence="5 19">Undecaprenyl phosphate-alpha-4-amino-4-deoxy-L-arabinose arabinosyl transferase</fullName>
        <ecNumber evidence="4 19">2.4.2.43</ecNumber>
    </recommendedName>
    <alternativeName>
        <fullName evidence="19">4-amino-4-deoxy-L-arabinose lipid A transferase</fullName>
    </alternativeName>
    <alternativeName>
        <fullName evidence="19">Lipid IV(A) 4-amino-4-deoxy-L-arabinosyltransferase</fullName>
    </alternativeName>
    <alternativeName>
        <fullName evidence="19">Undecaprenyl phosphate-alpha-L-Ara4N transferase</fullName>
    </alternativeName>
</protein>